<sequence length="254" mass="28342">MKIEMIPTEKIRISTLNVRAQNYFGDEEDKELIENIGSLGILQPIIVRPVGDMYETDVGRRRLLSAKELGIKEIPCIITEATEEEAMDASLSENIFRKGVDPVTLGKAIKRRLAASDISLSEYARSIGKAKSTLSEWLRLTDLSPAMQNEVQTGNIPFRDALKVARLDLSQAEETLLADESRTGGFEAFKNALDRVTEGKEKRGAPKGLLIIRINFGLDSQEYTDLKQLSDEKGEELGEYCMKVLTEHIHATKS</sequence>
<dbReference type="GO" id="GO:0003677">
    <property type="term" value="F:DNA binding"/>
    <property type="evidence" value="ECO:0007669"/>
    <property type="project" value="InterPro"/>
</dbReference>
<reference evidence="3" key="1">
    <citation type="submission" date="2020-03" db="EMBL/GenBank/DDBJ databases">
        <title>The deep terrestrial virosphere.</title>
        <authorList>
            <person name="Holmfeldt K."/>
            <person name="Nilsson E."/>
            <person name="Simone D."/>
            <person name="Lopez-Fernandez M."/>
            <person name="Wu X."/>
            <person name="de Brujin I."/>
            <person name="Lundin D."/>
            <person name="Andersson A."/>
            <person name="Bertilsson S."/>
            <person name="Dopson M."/>
        </authorList>
    </citation>
    <scope>NUCLEOTIDE SEQUENCE</scope>
    <source>
        <strain evidence="3">MM171A00865</strain>
    </source>
</reference>
<dbReference type="Pfam" id="PF02195">
    <property type="entry name" value="ParB_N"/>
    <property type="match status" value="1"/>
</dbReference>
<dbReference type="EMBL" id="MT143669">
    <property type="protein sequence ID" value="QJA99815.1"/>
    <property type="molecule type" value="Genomic_DNA"/>
</dbReference>
<dbReference type="InterPro" id="IPR004437">
    <property type="entry name" value="ParB/RepB/Spo0J"/>
</dbReference>
<name>A0A6M3M3Q2_9ZZZZ</name>
<dbReference type="SUPFAM" id="SSF110849">
    <property type="entry name" value="ParB/Sulfiredoxin"/>
    <property type="match status" value="1"/>
</dbReference>
<proteinExistence type="predicted"/>
<dbReference type="PANTHER" id="PTHR33375">
    <property type="entry name" value="CHROMOSOME-PARTITIONING PROTEIN PARB-RELATED"/>
    <property type="match status" value="1"/>
</dbReference>
<dbReference type="PANTHER" id="PTHR33375:SF1">
    <property type="entry name" value="CHROMOSOME-PARTITIONING PROTEIN PARB-RELATED"/>
    <property type="match status" value="1"/>
</dbReference>
<evidence type="ECO:0000313" key="3">
    <source>
        <dbReference type="EMBL" id="QJA99815.1"/>
    </source>
</evidence>
<dbReference type="GO" id="GO:0007059">
    <property type="term" value="P:chromosome segregation"/>
    <property type="evidence" value="ECO:0007669"/>
    <property type="project" value="UniProtKB-KW"/>
</dbReference>
<dbReference type="Gene3D" id="3.90.1530.30">
    <property type="match status" value="1"/>
</dbReference>
<gene>
    <name evidence="3" type="ORF">MM171A00865_0005</name>
</gene>
<feature type="domain" description="ParB-like N-terminal" evidence="2">
    <location>
        <begin position="4"/>
        <end position="95"/>
    </location>
</feature>
<dbReference type="GO" id="GO:0005694">
    <property type="term" value="C:chromosome"/>
    <property type="evidence" value="ECO:0007669"/>
    <property type="project" value="TreeGrafter"/>
</dbReference>
<evidence type="ECO:0000256" key="1">
    <source>
        <dbReference type="ARBA" id="ARBA00022829"/>
    </source>
</evidence>
<dbReference type="Pfam" id="PF17762">
    <property type="entry name" value="HTH_ParB"/>
    <property type="match status" value="1"/>
</dbReference>
<dbReference type="InterPro" id="IPR050336">
    <property type="entry name" value="Chromosome_partition/occlusion"/>
</dbReference>
<dbReference type="SMART" id="SM00470">
    <property type="entry name" value="ParB"/>
    <property type="match status" value="1"/>
</dbReference>
<dbReference type="NCBIfam" id="TIGR00180">
    <property type="entry name" value="parB_part"/>
    <property type="match status" value="1"/>
</dbReference>
<dbReference type="AlphaFoldDB" id="A0A6M3M3Q2"/>
<dbReference type="InterPro" id="IPR003115">
    <property type="entry name" value="ParB_N"/>
</dbReference>
<keyword evidence="1" id="KW-0159">Chromosome partition</keyword>
<dbReference type="Gene3D" id="1.10.10.2830">
    <property type="match status" value="1"/>
</dbReference>
<evidence type="ECO:0000259" key="2">
    <source>
        <dbReference type="SMART" id="SM00470"/>
    </source>
</evidence>
<organism evidence="3">
    <name type="scientific">viral metagenome</name>
    <dbReference type="NCBI Taxonomy" id="1070528"/>
    <lineage>
        <taxon>unclassified sequences</taxon>
        <taxon>metagenomes</taxon>
        <taxon>organismal metagenomes</taxon>
    </lineage>
</organism>
<protein>
    <recommendedName>
        <fullName evidence="2">ParB-like N-terminal domain-containing protein</fullName>
    </recommendedName>
</protein>
<accession>A0A6M3M3Q2</accession>
<dbReference type="InterPro" id="IPR041468">
    <property type="entry name" value="HTH_ParB/Spo0J"/>
</dbReference>
<dbReference type="InterPro" id="IPR036086">
    <property type="entry name" value="ParB/Sulfiredoxin_sf"/>
</dbReference>
<dbReference type="SUPFAM" id="SSF109709">
    <property type="entry name" value="KorB DNA-binding domain-like"/>
    <property type="match status" value="1"/>
</dbReference>